<name>A0A2N1IUX5_9PSED</name>
<dbReference type="RefSeq" id="WP_101196246.1">
    <property type="nucleotide sequence ID" value="NZ_PJCG01000011.1"/>
</dbReference>
<reference evidence="2 3" key="1">
    <citation type="submission" date="2017-12" db="EMBL/GenBank/DDBJ databases">
        <title>Isolation and characterization of an aerobic denitrifying Pseudomonas monteilii CY06 from aquaculture ponds.</title>
        <authorList>
            <person name="Ma Q."/>
            <person name="Cai Y."/>
            <person name="He Z."/>
        </authorList>
    </citation>
    <scope>NUCLEOTIDE SEQUENCE [LARGE SCALE GENOMIC DNA]</scope>
    <source>
        <strain evidence="2 3">CY06</strain>
    </source>
</reference>
<dbReference type="Gene3D" id="3.40.1580.10">
    <property type="entry name" value="SMI1/KNR4-like"/>
    <property type="match status" value="1"/>
</dbReference>
<dbReference type="AlphaFoldDB" id="A0A2N1IUX5"/>
<feature type="domain" description="Knr4/Smi1-like" evidence="1">
    <location>
        <begin position="8"/>
        <end position="157"/>
    </location>
</feature>
<proteinExistence type="predicted"/>
<dbReference type="Pfam" id="PF09346">
    <property type="entry name" value="SMI1_KNR4"/>
    <property type="match status" value="1"/>
</dbReference>
<sequence length="172" mass="19045">MPVVYKAGLTDAEINSLEAAVNVALPVAYRNILARMNGFYLTEPDFGQLPLKSVQDGRVSFDRLFGVIPGEECNDLISFNHEFISELAFVDGVLAIGEDGGGNPYVIVTESGREGVYYWDRTHFHDSDSINKYDIAEQGDSGHLYKVAQGIDEFYSLILASLPDEVEMVEEN</sequence>
<dbReference type="InterPro" id="IPR018958">
    <property type="entry name" value="Knr4/Smi1-like_dom"/>
</dbReference>
<protein>
    <submittedName>
        <fullName evidence="2">SMI1/KNR4 family protein</fullName>
    </submittedName>
</protein>
<accession>A0A2N1IUX5</accession>
<dbReference type="SMART" id="SM00860">
    <property type="entry name" value="SMI1_KNR4"/>
    <property type="match status" value="1"/>
</dbReference>
<dbReference type="EMBL" id="PJCG01000011">
    <property type="protein sequence ID" value="PKI24530.1"/>
    <property type="molecule type" value="Genomic_DNA"/>
</dbReference>
<evidence type="ECO:0000313" key="3">
    <source>
        <dbReference type="Proteomes" id="UP000233399"/>
    </source>
</evidence>
<organism evidence="2 3">
    <name type="scientific">Pseudomonas monteilii</name>
    <dbReference type="NCBI Taxonomy" id="76759"/>
    <lineage>
        <taxon>Bacteria</taxon>
        <taxon>Pseudomonadati</taxon>
        <taxon>Pseudomonadota</taxon>
        <taxon>Gammaproteobacteria</taxon>
        <taxon>Pseudomonadales</taxon>
        <taxon>Pseudomonadaceae</taxon>
        <taxon>Pseudomonas</taxon>
    </lineage>
</organism>
<comment type="caution">
    <text evidence="2">The sequence shown here is derived from an EMBL/GenBank/DDBJ whole genome shotgun (WGS) entry which is preliminary data.</text>
</comment>
<gene>
    <name evidence="2" type="ORF">CXB65_09850</name>
</gene>
<evidence type="ECO:0000313" key="2">
    <source>
        <dbReference type="EMBL" id="PKI24530.1"/>
    </source>
</evidence>
<evidence type="ECO:0000259" key="1">
    <source>
        <dbReference type="SMART" id="SM00860"/>
    </source>
</evidence>
<dbReference type="InterPro" id="IPR037883">
    <property type="entry name" value="Knr4/Smi1-like_sf"/>
</dbReference>
<dbReference type="Proteomes" id="UP000233399">
    <property type="component" value="Unassembled WGS sequence"/>
</dbReference>
<dbReference type="SUPFAM" id="SSF160631">
    <property type="entry name" value="SMI1/KNR4-like"/>
    <property type="match status" value="1"/>
</dbReference>